<keyword evidence="3" id="KW-1185">Reference proteome</keyword>
<feature type="compositionally biased region" description="Basic and acidic residues" evidence="1">
    <location>
        <begin position="16"/>
        <end position="26"/>
    </location>
</feature>
<protein>
    <submittedName>
        <fullName evidence="2">Uncharacterized protein</fullName>
    </submittedName>
</protein>
<accession>A0A4Y2VGH8</accession>
<dbReference type="EMBL" id="BGPR01047377">
    <property type="protein sequence ID" value="GBO24393.1"/>
    <property type="molecule type" value="Genomic_DNA"/>
</dbReference>
<evidence type="ECO:0000313" key="2">
    <source>
        <dbReference type="EMBL" id="GBO24393.1"/>
    </source>
</evidence>
<dbReference type="Proteomes" id="UP000499080">
    <property type="component" value="Unassembled WGS sequence"/>
</dbReference>
<name>A0A4Y2VGH8_ARAVE</name>
<proteinExistence type="predicted"/>
<gene>
    <name evidence="2" type="ORF">AVEN_62118_1</name>
</gene>
<evidence type="ECO:0000256" key="1">
    <source>
        <dbReference type="SAM" id="MobiDB-lite"/>
    </source>
</evidence>
<reference evidence="2 3" key="1">
    <citation type="journal article" date="2019" name="Sci. Rep.">
        <title>Orb-weaving spider Araneus ventricosus genome elucidates the spidroin gene catalogue.</title>
        <authorList>
            <person name="Kono N."/>
            <person name="Nakamura H."/>
            <person name="Ohtoshi R."/>
            <person name="Moran D.A.P."/>
            <person name="Shinohara A."/>
            <person name="Yoshida Y."/>
            <person name="Fujiwara M."/>
            <person name="Mori M."/>
            <person name="Tomita M."/>
            <person name="Arakawa K."/>
        </authorList>
    </citation>
    <scope>NUCLEOTIDE SEQUENCE [LARGE SCALE GENOMIC DNA]</scope>
</reference>
<comment type="caution">
    <text evidence="2">The sequence shown here is derived from an EMBL/GenBank/DDBJ whole genome shotgun (WGS) entry which is preliminary data.</text>
</comment>
<feature type="region of interest" description="Disordered" evidence="1">
    <location>
        <begin position="1"/>
        <end position="26"/>
    </location>
</feature>
<organism evidence="2 3">
    <name type="scientific">Araneus ventricosus</name>
    <name type="common">Orbweaver spider</name>
    <name type="synonym">Epeira ventricosa</name>
    <dbReference type="NCBI Taxonomy" id="182803"/>
    <lineage>
        <taxon>Eukaryota</taxon>
        <taxon>Metazoa</taxon>
        <taxon>Ecdysozoa</taxon>
        <taxon>Arthropoda</taxon>
        <taxon>Chelicerata</taxon>
        <taxon>Arachnida</taxon>
        <taxon>Araneae</taxon>
        <taxon>Araneomorphae</taxon>
        <taxon>Entelegynae</taxon>
        <taxon>Araneoidea</taxon>
        <taxon>Araneidae</taxon>
        <taxon>Araneus</taxon>
    </lineage>
</organism>
<evidence type="ECO:0000313" key="3">
    <source>
        <dbReference type="Proteomes" id="UP000499080"/>
    </source>
</evidence>
<sequence>MCGGPEDGGSALTRGVEPEVDGRAQHSSEEGWLWVALAVVLSTCTSNPRQLMFAVNPTSCEDLRRYSGYPSCPVYVSIKKWREYSFVQILSFIYAERGFILPHVPCAF</sequence>
<dbReference type="AlphaFoldDB" id="A0A4Y2VGH8"/>